<dbReference type="Pfam" id="PF12505">
    <property type="entry name" value="DUF3712"/>
    <property type="match status" value="6"/>
</dbReference>
<organism evidence="3 4">
    <name type="scientific">Tilletia horrida</name>
    <dbReference type="NCBI Taxonomy" id="155126"/>
    <lineage>
        <taxon>Eukaryota</taxon>
        <taxon>Fungi</taxon>
        <taxon>Dikarya</taxon>
        <taxon>Basidiomycota</taxon>
        <taxon>Ustilaginomycotina</taxon>
        <taxon>Exobasidiomycetes</taxon>
        <taxon>Tilletiales</taxon>
        <taxon>Tilletiaceae</taxon>
        <taxon>Tilletia</taxon>
    </lineage>
</organism>
<feature type="region of interest" description="Disordered" evidence="1">
    <location>
        <begin position="1"/>
        <end position="29"/>
    </location>
</feature>
<name>A0AAN6GAF7_9BASI</name>
<sequence>MADAYGSRAALRQRAASPETSGPTTAGRFQPGVHPIGFLSARKTFYGKKHFSSKLGFCCVFLAPPIIIIALIIALIPVVWAIGIHTLHTSQIHVYSANLTNIGNTSFPITLDGQVSAAISHRATATRNVVLLEVAPTDMVKKAGIFPAQAFFRESINVYWMTPPPNMEEKHLGAMNLSRLGIAAGHARLRQETTFEVRDEEAFGQFAQYLVSQETFTWKLNTSNVHVKAFGFLPTFKNLPFTKHVNFNGMANFTDIKILDFQLPGDAPEGGISLGVKTALTNPSPFGVEIGNLNLDLFYDGLYLGPGSASNLNITPGVNVIQLDGRLIPYTNNATALKQLGTLFTSYLNNEVIPAEARGVSTTQANGETISWLSRGIEALNIKVPIQAPQAIHPITGIDINYLSLIYNQSQPWSPDVSSQALQADLALPFGFSLDIVSTSNTITLAYQNSTIGTISGAFSNSSTHLNLVSAGQTTGTIDLTLPMSKLVLANDSAQAEQQLVIFQDAFTYSDGTGFDLQGSASALTNTPLGQVLLDGIKFTVPSGLRGLEGLNKYPTVITSVDVLNGFPDALELSVGTSLVNPSNLNLTVGNTTFQLWRDVLLGNVTLPELNLQIGTNNLTASSMFDPNRAPQGIDTLNRFISGQSTTLNITGFANSSDIISLAPTLQGIHLNASLPGLQEKLIKYANLSVLDTTGITNDIADGFVGLNNPFTSQLRVTNIRANVSSHGIHVADIDTSLNFPAAGKSVTGSPAIPILLNLNPPDIFALLRALAVQSGEDVSPLDAIIAIAGYQLAPVTDANTGPRPASKRSNEEELQNQPSFIREEENDLAHLLMDVRTNPGVLGELEEEQEEEKEAGLGRNEREAAAFEKRANQFTGFNLPSFVQKAFSVATANVEVDTEVYVGAYPTNLTISQLDVPLNTDASLNKLLPVLAGPIVQKLVDQAVLGIDSVIIKDPQETEFGTTLTGSITNAGPFDASISFPAGLTVQWQGRPLGVISLPSITLVGDVGGSINEDATFQVSDQGAIADFAKVLLTSESFVWDITAQNVSVTALGITIPGVSLTKTVTLRGFNGLQGAVSIDSYDLPSNDPAGGIHLDVQSTIRNPSQVGISLSRFGIQVFTNGVYLGPQAANQPFTLSPGAASPLSLSGRLIPQTTPEGQQTLSNLFSEVVHGGSPSLVVNGDYAGPESVTWLNEAIKVLSIPVSLPPRNFQVIDAITLNQFSLFFTQPTTWAPESASSLITAGFYLPFAFPIDITSVSGRFIDNYLNTDVGILDIPTTAASTDVSTRVISLAYNNIPLVVPGGAHSQFSQFIADATRQARINFNLHGTATASATTAAGPVTISGLDFSVGSSLAGVQNLNARPAVVSNLDVARGFPDYLLLTLTTTLYNPSNLTVGTGDVTFNTVYQGQVIGQVVINNLVLQPGENVVPTQLRFDPQGGAAIAAGRQVLENYVANLTSTVSVDGSRDSTPIDSLKEALAGISLNAAVPALNKLLIVSTTLTIPANIAQTSIADVTFTLDNPFTASINLYKVQATASYEGIVLGTINANLQTPISAPGHQEVTSQQLPFALTKNLNDLVKFILLAGQNTGTDLGPLPGLLGQLDGATTYSGKVTAGPDTGTNTCSSGNGFNINQAILSLLKGLRTDVSVNTELSLDAYRTALSFTQKGTPTKTDDTALRLIGLVAPPIVQKIVDGTQLSFSLANATNLTDEGFDVSLQGSVTDSGPFDAFIEFIDPLTVIWQGTPIATIALPGICAKANEGVPNYQSQGTLKITNEGRFADFATSILHTPSFTWTVTTDSLRVHALGLQFDNVNLTKSVTFSAFNNLPGVTIKDFTIPGQTDDQLKIATTSVIPSQASLGIELGNANFDVNFQGLDIGTVSAADLFLAPKTDTSVALNGFIDRQTSEDNLKKLGTLFSGFLAGKDQSLSIRGVSVISPAQPGSPVKWLTAAFKSLDLNVTLPGHQYNVITGISIADLTVDITGDPSNSYTIPASSTNTVATFANPFNFSLTPVQASTDIIIQYQGANTASLNLGNIDTAGAGTSTGPNDPGKLNLAFQNKDIVAIDRGSFDAFLAQLTDKASGTFVLGGTADVVGNTVVGNVPISGIPVNATTTLAGINSFGGEAPISKLDVASSTSDHINIDITVELNNPSNLTVKTKDVSLPSFYSGTEVGRTIIQSLDLQPGNNTVDAVFQYSPSAGNAAKASELLTKYLQPVDGNTGAQSATIDVHGYAGSNPPPTPYDSLVDALNGVSIKTTVKGLGARIVTGTFITLKMENLFRAPGGRPQASTTITAQNVLPIDITLTHIKSAVSAPDQGGTENTLVHIDTGLNFVIPASAATGQEGPSVTSAEISPVNVNAPILAADGGGQATDLLNGAINLANVITATLGGGYTIDALQYNENNVPAPFQLTYKGDVLATDQNAVLGATVGFFQAADIQQANDVLGYLDNATLANMQATDSIFNLFTSPAAEGTSCLCKATDIPFDVRMHWDPTCTTDPGTGATATNTTTIANSTMSSTTTTSASTSGTSASLPTTDATTSTAAGGESTPASTSSGAADSEGTTTAVKQTRTATAASQQPKETAASAKPASTSSKKESSGDRSGPSSTTASG</sequence>
<dbReference type="EMBL" id="JAPDMQ010000556">
    <property type="protein sequence ID" value="KAK0522838.1"/>
    <property type="molecule type" value="Genomic_DNA"/>
</dbReference>
<dbReference type="Proteomes" id="UP001176521">
    <property type="component" value="Unassembled WGS sequence"/>
</dbReference>
<feature type="region of interest" description="Disordered" evidence="1">
    <location>
        <begin position="841"/>
        <end position="861"/>
    </location>
</feature>
<dbReference type="PANTHER" id="PTHR35895">
    <property type="entry name" value="CHROMOSOME 16, WHOLE GENOME SHOTGUN SEQUENCE"/>
    <property type="match status" value="1"/>
</dbReference>
<dbReference type="GO" id="GO:0000329">
    <property type="term" value="C:fungal-type vacuole membrane"/>
    <property type="evidence" value="ECO:0007669"/>
    <property type="project" value="InterPro"/>
</dbReference>
<protein>
    <submittedName>
        <fullName evidence="3">Uncharacterized protein</fullName>
    </submittedName>
</protein>
<evidence type="ECO:0000313" key="3">
    <source>
        <dbReference type="EMBL" id="KAK0522838.1"/>
    </source>
</evidence>
<keyword evidence="2" id="KW-0472">Membrane</keyword>
<feature type="region of interest" description="Disordered" evidence="1">
    <location>
        <begin position="797"/>
        <end position="819"/>
    </location>
</feature>
<evidence type="ECO:0000313" key="4">
    <source>
        <dbReference type="Proteomes" id="UP001176521"/>
    </source>
</evidence>
<dbReference type="InterPro" id="IPR046368">
    <property type="entry name" value="Tag1"/>
</dbReference>
<keyword evidence="2" id="KW-1133">Transmembrane helix</keyword>
<reference evidence="3" key="1">
    <citation type="journal article" date="2023" name="PhytoFront">
        <title>Draft Genome Resources of Seven Strains of Tilletia horrida, Causal Agent of Kernel Smut of Rice.</title>
        <authorList>
            <person name="Khanal S."/>
            <person name="Antony Babu S."/>
            <person name="Zhou X.G."/>
        </authorList>
    </citation>
    <scope>NUCLEOTIDE SEQUENCE</scope>
    <source>
        <strain evidence="3">TX3</strain>
    </source>
</reference>
<comment type="caution">
    <text evidence="3">The sequence shown here is derived from an EMBL/GenBank/DDBJ whole genome shotgun (WGS) entry which is preliminary data.</text>
</comment>
<accession>A0AAN6GAF7</accession>
<dbReference type="SUPFAM" id="SSF117070">
    <property type="entry name" value="LEA14-like"/>
    <property type="match status" value="1"/>
</dbReference>
<dbReference type="InterPro" id="IPR022185">
    <property type="entry name" value="DUF3712"/>
</dbReference>
<feature type="compositionally biased region" description="Low complexity" evidence="1">
    <location>
        <begin position="2495"/>
        <end position="2592"/>
    </location>
</feature>
<gene>
    <name evidence="3" type="ORF">OC842_006346</name>
</gene>
<feature type="region of interest" description="Disordered" evidence="1">
    <location>
        <begin position="2495"/>
        <end position="2611"/>
    </location>
</feature>
<evidence type="ECO:0000256" key="1">
    <source>
        <dbReference type="SAM" id="MobiDB-lite"/>
    </source>
</evidence>
<evidence type="ECO:0000256" key="2">
    <source>
        <dbReference type="SAM" id="Phobius"/>
    </source>
</evidence>
<keyword evidence="2" id="KW-0812">Transmembrane</keyword>
<feature type="transmembrane region" description="Helical" evidence="2">
    <location>
        <begin position="55"/>
        <end position="82"/>
    </location>
</feature>
<feature type="compositionally biased region" description="Acidic residues" evidence="1">
    <location>
        <begin position="845"/>
        <end position="854"/>
    </location>
</feature>
<dbReference type="PANTHER" id="PTHR35895:SF1">
    <property type="entry name" value="LIPID-BINDING SERUM GLYCOPROTEIN C-TERMINAL DOMAIN-CONTAINING PROTEIN"/>
    <property type="match status" value="1"/>
</dbReference>
<proteinExistence type="predicted"/>
<keyword evidence="4" id="KW-1185">Reference proteome</keyword>